<accession>A0AAU8MIL6</accession>
<dbReference type="EMBL" id="PP965500">
    <property type="protein sequence ID" value="XCO00557.1"/>
    <property type="molecule type" value="Genomic_DNA"/>
</dbReference>
<proteinExistence type="predicted"/>
<dbReference type="InterPro" id="IPR005046">
    <property type="entry name" value="DUF285"/>
</dbReference>
<evidence type="ECO:0000313" key="1">
    <source>
        <dbReference type="EMBL" id="XCO00557.1"/>
    </source>
</evidence>
<dbReference type="NCBIfam" id="TIGR02167">
    <property type="entry name" value="Liste_lipo_26"/>
    <property type="match status" value="2"/>
</dbReference>
<organism evidence="1">
    <name type="scientific">Geladintestivirus 2</name>
    <dbReference type="NCBI Taxonomy" id="3233134"/>
    <lineage>
        <taxon>Viruses</taxon>
        <taxon>Duplodnaviria</taxon>
        <taxon>Heunggongvirae</taxon>
        <taxon>Uroviricota</taxon>
        <taxon>Caudoviricetes</taxon>
        <taxon>Crassvirales</taxon>
    </lineage>
</organism>
<sequence>MSYKSKYTGSEIDNAANKILSNVNMDNVSLITPLNPDYSKVQLPNIDTTNKIIDFGYDAVITVGSNTTALMSTNSNYRAVSFANLGSGAINVCYNVETFNFTCRAHSATILQKEVVVGTMRFTQGGTNNFLDANFPFKFTIDGKAPIDAKSITSDMIADGGITRDKLANMSVTKINLASDIIDGSFPNMSVGQASSIIVPDKTEEFNLSLLYSNNSNKGDLKKIKSIKGNTFRLIQPIQNSNSDINKWNVTNGRITSIFNNSYLVIVNDVATPVTFQQNTTIPIGYYFICTKISTTLKSTPKLLLNGEEANQVAYNGVEDDNYYWWYVYISQDTSRIGFELSPSTPMLNVSSEYTFAINWSSIINFIYAPFSLDMFYDFFGIKYISNFLLTGCNKYTLGTIVNTNSGKINDKYPINIKDSVFPNGLNGIYCSYDQVTISKIQDEINQSQYIQRIGVIEDLTSLVWNSDDGLTFYASIENMAEIDENNLCTAFAICSGYTFYSPYMSGDTDVGAYITILETGDIGIYDPTVFGDMLTFQQKIAGMKLYYVLKNFKYTDNNTSVGYYIVGGNYDQYTTDNSPYSPVTLEINKVIKPNDLYFLTEHYVEATFVSETTLSLEDGDVTIPAHKPTKITGKLVSNTFNTKPLAWADLSHADTSHLTKLTAFFQYCRAGELNVQFDTSNVTSLDNTFMGCYGLHTIHGIGSWDTSKVTSMKWLFSDCYKLHTLGIASWDTSNVTSMRGTFTNCQAEMLDLRGWDCSKVKDTAYMFYHDTPSKTTTIRIGEGFGKMPGTPTVDFSTITTWIYDTGMMADLYDRKSHGLGTMTIKVSTETYAAMLCDTPSIVTTLTNKGYNIVYSGRELETTVKEAIVLSDDGLASDGDTCKMLKLNKNIFYVGDKLTVVGVKGYKSNGTTIDTADLILEVVSMALDSSTAAYHIVVRTLNGITLSTVKNVIPSIPKGTTIRLKTF</sequence>
<reference evidence="1" key="1">
    <citation type="submission" date="2024-06" db="EMBL/GenBank/DDBJ databases">
        <title>Intestivirid acquisition increases across infancy in a wild primate population.</title>
        <authorList>
            <person name="Schneider-Creas I.A."/>
            <person name="Moya I.L."/>
            <person name="Chiou K.L."/>
            <person name="Baniel A."/>
            <person name="Azanaw Haile A."/>
            <person name="Kebede F."/>
            <person name="Abebe B."/>
            <person name="Snyder-Mackler N."/>
            <person name="Varsani A."/>
        </authorList>
    </citation>
    <scope>NUCLEOTIDE SEQUENCE</scope>
    <source>
        <strain evidence="1">Int_RNL_2018_0288_CRY</strain>
    </source>
</reference>
<name>A0AAU8MIL6_9CAUD</name>
<dbReference type="Pfam" id="PF03382">
    <property type="entry name" value="DUF285"/>
    <property type="match status" value="2"/>
</dbReference>
<protein>
    <submittedName>
        <fullName evidence="1">Uncharacterized protein</fullName>
    </submittedName>
</protein>
<dbReference type="InterPro" id="IPR011889">
    <property type="entry name" value="Liste_lipo_26"/>
</dbReference>